<sequence length="39" mass="4751">MRYYRDRPLHEAMSEIDRVVPDIGVREFVKAEVRERTKC</sequence>
<gene>
    <name evidence="1" type="ORF">BTMF_LOCUS15253</name>
</gene>
<dbReference type="WBParaSite" id="BTMF_0001728601-mRNA-1">
    <property type="protein sequence ID" value="BTMF_0001728601-mRNA-1"/>
    <property type="gene ID" value="BTMF_0001728601"/>
</dbReference>
<dbReference type="STRING" id="42155.A0A0R3RB67"/>
<name>A0A0R3RB67_9BILA</name>
<evidence type="ECO:0000313" key="1">
    <source>
        <dbReference type="EMBL" id="VDO53204.1"/>
    </source>
</evidence>
<dbReference type="EMBL" id="UZAG01022303">
    <property type="protein sequence ID" value="VDO53204.1"/>
    <property type="molecule type" value="Genomic_DNA"/>
</dbReference>
<reference evidence="1 2" key="2">
    <citation type="submission" date="2018-11" db="EMBL/GenBank/DDBJ databases">
        <authorList>
            <consortium name="Pathogen Informatics"/>
        </authorList>
    </citation>
    <scope>NUCLEOTIDE SEQUENCE [LARGE SCALE GENOMIC DNA]</scope>
</reference>
<dbReference type="Proteomes" id="UP000280834">
    <property type="component" value="Unassembled WGS sequence"/>
</dbReference>
<reference evidence="3" key="1">
    <citation type="submission" date="2017-02" db="UniProtKB">
        <authorList>
            <consortium name="WormBaseParasite"/>
        </authorList>
    </citation>
    <scope>IDENTIFICATION</scope>
</reference>
<accession>A0A0R3RB67</accession>
<evidence type="ECO:0000313" key="3">
    <source>
        <dbReference type="WBParaSite" id="BTMF_0001728601-mRNA-1"/>
    </source>
</evidence>
<evidence type="ECO:0000313" key="2">
    <source>
        <dbReference type="Proteomes" id="UP000280834"/>
    </source>
</evidence>
<keyword evidence="2" id="KW-1185">Reference proteome</keyword>
<organism evidence="3">
    <name type="scientific">Brugia timori</name>
    <dbReference type="NCBI Taxonomy" id="42155"/>
    <lineage>
        <taxon>Eukaryota</taxon>
        <taxon>Metazoa</taxon>
        <taxon>Ecdysozoa</taxon>
        <taxon>Nematoda</taxon>
        <taxon>Chromadorea</taxon>
        <taxon>Rhabditida</taxon>
        <taxon>Spirurina</taxon>
        <taxon>Spiruromorpha</taxon>
        <taxon>Filarioidea</taxon>
        <taxon>Onchocercidae</taxon>
        <taxon>Brugia</taxon>
    </lineage>
</organism>
<protein>
    <submittedName>
        <fullName evidence="3">DUF3562 domain-containing protein</fullName>
    </submittedName>
</protein>
<proteinExistence type="predicted"/>
<dbReference type="AlphaFoldDB" id="A0A0R3RB67"/>